<evidence type="ECO:0000256" key="1">
    <source>
        <dbReference type="SAM" id="MobiDB-lite"/>
    </source>
</evidence>
<keyword evidence="3" id="KW-1185">Reference proteome</keyword>
<organism evidence="2 3">
    <name type="scientific">Bordetella petrii (strain ATCC BAA-461 / DSM 12804 / CCUG 43448 / CIP 107267 / Se-1111R)</name>
    <dbReference type="NCBI Taxonomy" id="340100"/>
    <lineage>
        <taxon>Bacteria</taxon>
        <taxon>Pseudomonadati</taxon>
        <taxon>Pseudomonadota</taxon>
        <taxon>Betaproteobacteria</taxon>
        <taxon>Burkholderiales</taxon>
        <taxon>Alcaligenaceae</taxon>
        <taxon>Bordetella</taxon>
    </lineage>
</organism>
<name>A9ID62_BORPD</name>
<dbReference type="Pfam" id="PF10948">
    <property type="entry name" value="DUF2635"/>
    <property type="match status" value="1"/>
</dbReference>
<proteinExistence type="predicted"/>
<gene>
    <name evidence="2" type="ordered locus">Bpet4417</name>
</gene>
<sequence>MTKKYVKPAQDGLVVRRPLDGQPLPPEGAWVDWSGHWARRKAEGSITEAEPPKKTKARPAQAGAAMKEVD</sequence>
<dbReference type="AlphaFoldDB" id="A9ID62"/>
<accession>A9ID62</accession>
<dbReference type="Proteomes" id="UP000001225">
    <property type="component" value="Chromosome"/>
</dbReference>
<evidence type="ECO:0000313" key="2">
    <source>
        <dbReference type="EMBL" id="CAP44768.1"/>
    </source>
</evidence>
<reference evidence="2 3" key="1">
    <citation type="journal article" date="2008" name="BMC Genomics">
        <title>The missing link: Bordetella petrii is endowed with both the metabolic versatility of environmental bacteria and virulence traits of pathogenic Bordetellae.</title>
        <authorList>
            <person name="Gross R."/>
            <person name="Guzman C.A."/>
            <person name="Sebaihia M."/>
            <person name="Martins Dos Santos V.A."/>
            <person name="Pieper D.H."/>
            <person name="Koebnik R."/>
            <person name="Lechner M."/>
            <person name="Bartels D."/>
            <person name="Buhrmester J."/>
            <person name="Choudhuri J.V."/>
            <person name="Ebensen T."/>
            <person name="Gaigalat L."/>
            <person name="Herrmann S."/>
            <person name="Khachane A.N."/>
            <person name="Larisch C."/>
            <person name="Link S."/>
            <person name="Linke B."/>
            <person name="Meyer F."/>
            <person name="Mormann S."/>
            <person name="Nakunst D."/>
            <person name="Rueckert C."/>
            <person name="Schneiker-Bekel S."/>
            <person name="Schulze K."/>
            <person name="Vorhoelter F.J."/>
            <person name="Yevsa T."/>
            <person name="Engle J.T."/>
            <person name="Goldman W.E."/>
            <person name="Puehler A."/>
            <person name="Goebel U.B."/>
            <person name="Goesmann A."/>
            <person name="Bloecker H."/>
            <person name="Kaiser O."/>
            <person name="Martinez-Arias R."/>
        </authorList>
    </citation>
    <scope>NUCLEOTIDE SEQUENCE [LARGE SCALE GENOMIC DNA]</scope>
    <source>
        <strain evidence="3">ATCC BAA-461 / DSM 12804 / CCUG 43448 / CIP 107267 / Se-1111R</strain>
    </source>
</reference>
<evidence type="ECO:0000313" key="3">
    <source>
        <dbReference type="Proteomes" id="UP000001225"/>
    </source>
</evidence>
<dbReference type="InterPro" id="IPR024400">
    <property type="entry name" value="DUF2635"/>
</dbReference>
<dbReference type="EMBL" id="AM902716">
    <property type="protein sequence ID" value="CAP44768.1"/>
    <property type="molecule type" value="Genomic_DNA"/>
</dbReference>
<feature type="region of interest" description="Disordered" evidence="1">
    <location>
        <begin position="41"/>
        <end position="70"/>
    </location>
</feature>
<dbReference type="STRING" id="94624.Bpet4417"/>
<dbReference type="KEGG" id="bpt:Bpet4417"/>
<protein>
    <submittedName>
        <fullName evidence="2">Hypothetical phage-related protein</fullName>
    </submittedName>
</protein>